<dbReference type="Gene3D" id="3.40.630.30">
    <property type="match status" value="1"/>
</dbReference>
<dbReference type="InterPro" id="IPR016181">
    <property type="entry name" value="Acyl_CoA_acyltransferase"/>
</dbReference>
<accession>A0A418PPL2</accession>
<evidence type="ECO:0000313" key="3">
    <source>
        <dbReference type="Proteomes" id="UP000283522"/>
    </source>
</evidence>
<keyword evidence="2" id="KW-0808">Transferase</keyword>
<dbReference type="AlphaFoldDB" id="A0A418PPL2"/>
<dbReference type="RefSeq" id="WP_119478557.1">
    <property type="nucleotide sequence ID" value="NZ_QXML01000007.1"/>
</dbReference>
<dbReference type="SUPFAM" id="SSF55729">
    <property type="entry name" value="Acyl-CoA N-acyltransferases (Nat)"/>
    <property type="match status" value="1"/>
</dbReference>
<evidence type="ECO:0000313" key="2">
    <source>
        <dbReference type="EMBL" id="RIW14014.1"/>
    </source>
</evidence>
<organism evidence="2 3">
    <name type="scientific">Algoriphagus lacus</name>
    <dbReference type="NCBI Taxonomy" id="2056311"/>
    <lineage>
        <taxon>Bacteria</taxon>
        <taxon>Pseudomonadati</taxon>
        <taxon>Bacteroidota</taxon>
        <taxon>Cytophagia</taxon>
        <taxon>Cytophagales</taxon>
        <taxon>Cyclobacteriaceae</taxon>
        <taxon>Algoriphagus</taxon>
    </lineage>
</organism>
<evidence type="ECO:0000259" key="1">
    <source>
        <dbReference type="PROSITE" id="PS51186"/>
    </source>
</evidence>
<dbReference type="Pfam" id="PF00583">
    <property type="entry name" value="Acetyltransf_1"/>
    <property type="match status" value="1"/>
</dbReference>
<name>A0A418PPL2_9BACT</name>
<protein>
    <submittedName>
        <fullName evidence="2">N-acetyltransferase</fullName>
    </submittedName>
</protein>
<feature type="domain" description="N-acetyltransferase" evidence="1">
    <location>
        <begin position="11"/>
        <end position="146"/>
    </location>
</feature>
<dbReference type="GO" id="GO:0016747">
    <property type="term" value="F:acyltransferase activity, transferring groups other than amino-acyl groups"/>
    <property type="evidence" value="ECO:0007669"/>
    <property type="project" value="InterPro"/>
</dbReference>
<reference evidence="2 3" key="1">
    <citation type="submission" date="2018-09" db="EMBL/GenBank/DDBJ databases">
        <authorList>
            <person name="Wang X."/>
            <person name="Du Z."/>
        </authorList>
    </citation>
    <scope>NUCLEOTIDE SEQUENCE [LARGE SCALE GENOMIC DNA]</scope>
    <source>
        <strain evidence="2 3">N3</strain>
    </source>
</reference>
<dbReference type="OrthoDB" id="7585366at2"/>
<proteinExistence type="predicted"/>
<dbReference type="EMBL" id="QXML01000007">
    <property type="protein sequence ID" value="RIW14014.1"/>
    <property type="molecule type" value="Genomic_DNA"/>
</dbReference>
<sequence>MKNFKVFSPAERLSDLQKDVLADFLVKELGEFGDQKKDVVSCLEYAMTSEKGPGGLVITAGEFPLLEAALVVNHTGMAGYIPEHILVYFAVSENLRGKGLGQEMMEFLLGKLPGGIALHVEPNNPAIHLYEKLGFTNKYLEMRLSR</sequence>
<comment type="caution">
    <text evidence="2">The sequence shown here is derived from an EMBL/GenBank/DDBJ whole genome shotgun (WGS) entry which is preliminary data.</text>
</comment>
<keyword evidence="3" id="KW-1185">Reference proteome</keyword>
<gene>
    <name evidence="2" type="ORF">D0X99_14480</name>
</gene>
<dbReference type="InterPro" id="IPR000182">
    <property type="entry name" value="GNAT_dom"/>
</dbReference>
<dbReference type="Proteomes" id="UP000283522">
    <property type="component" value="Unassembled WGS sequence"/>
</dbReference>
<dbReference type="PROSITE" id="PS51186">
    <property type="entry name" value="GNAT"/>
    <property type="match status" value="1"/>
</dbReference>